<protein>
    <submittedName>
        <fullName evidence="1">Uncharacterized protein</fullName>
    </submittedName>
</protein>
<dbReference type="EMBL" id="CM042019">
    <property type="protein sequence ID" value="KAI3823377.1"/>
    <property type="molecule type" value="Genomic_DNA"/>
</dbReference>
<comment type="caution">
    <text evidence="1">The sequence shown here is derived from an EMBL/GenBank/DDBJ whole genome shotgun (WGS) entry which is preliminary data.</text>
</comment>
<keyword evidence="2" id="KW-1185">Reference proteome</keyword>
<evidence type="ECO:0000313" key="1">
    <source>
        <dbReference type="EMBL" id="KAI3823377.1"/>
    </source>
</evidence>
<gene>
    <name evidence="1" type="ORF">L1987_04812</name>
</gene>
<proteinExistence type="predicted"/>
<reference evidence="2" key="1">
    <citation type="journal article" date="2022" name="Mol. Ecol. Resour.">
        <title>The genomes of chicory, endive, great burdock and yacon provide insights into Asteraceae palaeo-polyploidization history and plant inulin production.</title>
        <authorList>
            <person name="Fan W."/>
            <person name="Wang S."/>
            <person name="Wang H."/>
            <person name="Wang A."/>
            <person name="Jiang F."/>
            <person name="Liu H."/>
            <person name="Zhao H."/>
            <person name="Xu D."/>
            <person name="Zhang Y."/>
        </authorList>
    </citation>
    <scope>NUCLEOTIDE SEQUENCE [LARGE SCALE GENOMIC DNA]</scope>
    <source>
        <strain evidence="2">cv. Yunnan</strain>
    </source>
</reference>
<reference evidence="1 2" key="2">
    <citation type="journal article" date="2022" name="Mol. Ecol. Resour.">
        <title>The genomes of chicory, endive, great burdock and yacon provide insights into Asteraceae paleo-polyploidization history and plant inulin production.</title>
        <authorList>
            <person name="Fan W."/>
            <person name="Wang S."/>
            <person name="Wang H."/>
            <person name="Wang A."/>
            <person name="Jiang F."/>
            <person name="Liu H."/>
            <person name="Zhao H."/>
            <person name="Xu D."/>
            <person name="Zhang Y."/>
        </authorList>
    </citation>
    <scope>NUCLEOTIDE SEQUENCE [LARGE SCALE GENOMIC DNA]</scope>
    <source>
        <strain evidence="2">cv. Yunnan</strain>
        <tissue evidence="1">Leaves</tissue>
    </source>
</reference>
<sequence>MAVLLPFRFISLLLRGQENVHMQFLAYFFMLTYSSVEQSILPVQAAIQEQFLQFLYQYLPQFHTLSSHLSNF</sequence>
<organism evidence="1 2">
    <name type="scientific">Smallanthus sonchifolius</name>
    <dbReference type="NCBI Taxonomy" id="185202"/>
    <lineage>
        <taxon>Eukaryota</taxon>
        <taxon>Viridiplantae</taxon>
        <taxon>Streptophyta</taxon>
        <taxon>Embryophyta</taxon>
        <taxon>Tracheophyta</taxon>
        <taxon>Spermatophyta</taxon>
        <taxon>Magnoliopsida</taxon>
        <taxon>eudicotyledons</taxon>
        <taxon>Gunneridae</taxon>
        <taxon>Pentapetalae</taxon>
        <taxon>asterids</taxon>
        <taxon>campanulids</taxon>
        <taxon>Asterales</taxon>
        <taxon>Asteraceae</taxon>
        <taxon>Asteroideae</taxon>
        <taxon>Heliantheae alliance</taxon>
        <taxon>Millerieae</taxon>
        <taxon>Smallanthus</taxon>
    </lineage>
</organism>
<name>A0ACB9JTL3_9ASTR</name>
<evidence type="ECO:0000313" key="2">
    <source>
        <dbReference type="Proteomes" id="UP001056120"/>
    </source>
</evidence>
<accession>A0ACB9JTL3</accession>
<dbReference type="Proteomes" id="UP001056120">
    <property type="component" value="Linkage Group LG02"/>
</dbReference>